<dbReference type="PANTHER" id="PTHR30537:SF5">
    <property type="entry name" value="HTH-TYPE TRANSCRIPTIONAL ACTIVATOR TTDR-RELATED"/>
    <property type="match status" value="1"/>
</dbReference>
<evidence type="ECO:0000313" key="7">
    <source>
        <dbReference type="Proteomes" id="UP000219439"/>
    </source>
</evidence>
<evidence type="ECO:0000256" key="3">
    <source>
        <dbReference type="ARBA" id="ARBA00023125"/>
    </source>
</evidence>
<organism evidence="6 7">
    <name type="scientific">Cohaesibacter gelatinilyticus</name>
    <dbReference type="NCBI Taxonomy" id="372072"/>
    <lineage>
        <taxon>Bacteria</taxon>
        <taxon>Pseudomonadati</taxon>
        <taxon>Pseudomonadota</taxon>
        <taxon>Alphaproteobacteria</taxon>
        <taxon>Hyphomicrobiales</taxon>
        <taxon>Cohaesibacteraceae</taxon>
    </lineage>
</organism>
<sequence>MLETPDLKFFATLASETSLAAAARALNVSPPAVSQRLAQLEQRLGLRLIERGRGRLVLTAEGEMLARRTGAILDNLAELNEDLAIRRQEVSGPLRIIASFGFGRIHVAPVIAQLKQDFPAILPDLILSDDPYSAAGTDNWDLIIHVGQLSDTSLVQKKLAPNRRFLCASPTYLEKQGHPDNPQDLQRHACGVIRENQADVTMWNLTNQENNRQSIRVTPAFASNDGEVVKSWAMAGLGIAERSEWNVAAELADGRLERVLESHHLPDADIIALLSPRTLRTARVRHALDALITHLSKRPWV</sequence>
<dbReference type="SUPFAM" id="SSF46785">
    <property type="entry name" value="Winged helix' DNA-binding domain"/>
    <property type="match status" value="1"/>
</dbReference>
<dbReference type="Gene3D" id="3.40.190.290">
    <property type="match status" value="1"/>
</dbReference>
<keyword evidence="4" id="KW-0804">Transcription</keyword>
<evidence type="ECO:0000256" key="1">
    <source>
        <dbReference type="ARBA" id="ARBA00009437"/>
    </source>
</evidence>
<name>A0A285PDW0_9HYPH</name>
<evidence type="ECO:0000256" key="2">
    <source>
        <dbReference type="ARBA" id="ARBA00023015"/>
    </source>
</evidence>
<evidence type="ECO:0000259" key="5">
    <source>
        <dbReference type="PROSITE" id="PS50931"/>
    </source>
</evidence>
<dbReference type="EMBL" id="OBEL01000002">
    <property type="protein sequence ID" value="SNZ19638.1"/>
    <property type="molecule type" value="Genomic_DNA"/>
</dbReference>
<dbReference type="RefSeq" id="WP_097153970.1">
    <property type="nucleotide sequence ID" value="NZ_OBEL01000002.1"/>
</dbReference>
<reference evidence="6 7" key="1">
    <citation type="submission" date="2017-09" db="EMBL/GenBank/DDBJ databases">
        <authorList>
            <person name="Ehlers B."/>
            <person name="Leendertz F.H."/>
        </authorList>
    </citation>
    <scope>NUCLEOTIDE SEQUENCE [LARGE SCALE GENOMIC DNA]</scope>
    <source>
        <strain evidence="6 7">DSM 18289</strain>
    </source>
</reference>
<dbReference type="InterPro" id="IPR058163">
    <property type="entry name" value="LysR-type_TF_proteobact-type"/>
</dbReference>
<dbReference type="GO" id="GO:0006351">
    <property type="term" value="P:DNA-templated transcription"/>
    <property type="evidence" value="ECO:0007669"/>
    <property type="project" value="TreeGrafter"/>
</dbReference>
<proteinExistence type="inferred from homology"/>
<dbReference type="PANTHER" id="PTHR30537">
    <property type="entry name" value="HTH-TYPE TRANSCRIPTIONAL REGULATOR"/>
    <property type="match status" value="1"/>
</dbReference>
<dbReference type="InterPro" id="IPR000847">
    <property type="entry name" value="LysR_HTH_N"/>
</dbReference>
<keyword evidence="3" id="KW-0238">DNA-binding</keyword>
<dbReference type="FunFam" id="1.10.10.10:FF:000001">
    <property type="entry name" value="LysR family transcriptional regulator"/>
    <property type="match status" value="1"/>
</dbReference>
<dbReference type="SUPFAM" id="SSF53850">
    <property type="entry name" value="Periplasmic binding protein-like II"/>
    <property type="match status" value="1"/>
</dbReference>
<keyword evidence="7" id="KW-1185">Reference proteome</keyword>
<dbReference type="Pfam" id="PF00126">
    <property type="entry name" value="HTH_1"/>
    <property type="match status" value="1"/>
</dbReference>
<dbReference type="Proteomes" id="UP000219439">
    <property type="component" value="Unassembled WGS sequence"/>
</dbReference>
<evidence type="ECO:0000256" key="4">
    <source>
        <dbReference type="ARBA" id="ARBA00023163"/>
    </source>
</evidence>
<dbReference type="AlphaFoldDB" id="A0A285PDW0"/>
<dbReference type="Gene3D" id="1.10.10.10">
    <property type="entry name" value="Winged helix-like DNA-binding domain superfamily/Winged helix DNA-binding domain"/>
    <property type="match status" value="1"/>
</dbReference>
<comment type="similarity">
    <text evidence="1">Belongs to the LysR transcriptional regulatory family.</text>
</comment>
<protein>
    <submittedName>
        <fullName evidence="6">Transcriptional regulator, LysR family</fullName>
    </submittedName>
</protein>
<dbReference type="PRINTS" id="PR00039">
    <property type="entry name" value="HTHLYSR"/>
</dbReference>
<dbReference type="GO" id="GO:0043565">
    <property type="term" value="F:sequence-specific DNA binding"/>
    <property type="evidence" value="ECO:0007669"/>
    <property type="project" value="TreeGrafter"/>
</dbReference>
<dbReference type="InterPro" id="IPR036390">
    <property type="entry name" value="WH_DNA-bd_sf"/>
</dbReference>
<gene>
    <name evidence="6" type="ORF">SAMN06265368_2728</name>
</gene>
<accession>A0A285PDW0</accession>
<evidence type="ECO:0000313" key="6">
    <source>
        <dbReference type="EMBL" id="SNZ19638.1"/>
    </source>
</evidence>
<dbReference type="Pfam" id="PF03466">
    <property type="entry name" value="LysR_substrate"/>
    <property type="match status" value="1"/>
</dbReference>
<keyword evidence="2" id="KW-0805">Transcription regulation</keyword>
<dbReference type="InterPro" id="IPR005119">
    <property type="entry name" value="LysR_subst-bd"/>
</dbReference>
<dbReference type="OrthoDB" id="9786526at2"/>
<dbReference type="InterPro" id="IPR036388">
    <property type="entry name" value="WH-like_DNA-bd_sf"/>
</dbReference>
<dbReference type="PROSITE" id="PS50931">
    <property type="entry name" value="HTH_LYSR"/>
    <property type="match status" value="1"/>
</dbReference>
<dbReference type="GO" id="GO:0003700">
    <property type="term" value="F:DNA-binding transcription factor activity"/>
    <property type="evidence" value="ECO:0007669"/>
    <property type="project" value="InterPro"/>
</dbReference>
<feature type="domain" description="HTH lysR-type" evidence="5">
    <location>
        <begin position="2"/>
        <end position="59"/>
    </location>
</feature>